<dbReference type="Gene3D" id="3.40.50.150">
    <property type="entry name" value="Vaccinia Virus protein VP39"/>
    <property type="match status" value="1"/>
</dbReference>
<organism evidence="4 5">
    <name type="scientific">Nocardioides perillae</name>
    <dbReference type="NCBI Taxonomy" id="1119534"/>
    <lineage>
        <taxon>Bacteria</taxon>
        <taxon>Bacillati</taxon>
        <taxon>Actinomycetota</taxon>
        <taxon>Actinomycetes</taxon>
        <taxon>Propionibacteriales</taxon>
        <taxon>Nocardioidaceae</taxon>
        <taxon>Nocardioides</taxon>
    </lineage>
</organism>
<dbReference type="InterPro" id="IPR041698">
    <property type="entry name" value="Methyltransf_25"/>
</dbReference>
<evidence type="ECO:0000259" key="3">
    <source>
        <dbReference type="Pfam" id="PF13649"/>
    </source>
</evidence>
<name>A0A7Y9RP04_9ACTN</name>
<dbReference type="PANTHER" id="PTHR43861:SF1">
    <property type="entry name" value="TRANS-ACONITATE 2-METHYLTRANSFERASE"/>
    <property type="match status" value="1"/>
</dbReference>
<dbReference type="CDD" id="cd02440">
    <property type="entry name" value="AdoMet_MTases"/>
    <property type="match status" value="1"/>
</dbReference>
<dbReference type="EC" id="2.1.1.144" evidence="4"/>
<keyword evidence="2 4" id="KW-0808">Transferase</keyword>
<reference evidence="4 5" key="1">
    <citation type="submission" date="2020-07" db="EMBL/GenBank/DDBJ databases">
        <title>Sequencing the genomes of 1000 actinobacteria strains.</title>
        <authorList>
            <person name="Klenk H.-P."/>
        </authorList>
    </citation>
    <scope>NUCLEOTIDE SEQUENCE [LARGE SCALE GENOMIC DNA]</scope>
    <source>
        <strain evidence="4 5">DSM 24552</strain>
    </source>
</reference>
<sequence>MTSNPREWDAPAYDALPLPHLAWGRGVLDRAALVGHERVLDAGCGTGRDAAALLERHPDVDLVVLDGSRRMLEAARGKLGARATYVHADLARPLPTDGPLGLPVDVVVSVAAFHWLPDHDALFTHLAAVLAPGGRLVSDCGGRGNVAAVDRAVVQVLGRDAATPWHFAGPDETRRSLTRAGFDVADVRLRPDPFHCPDPAVLERYLATVVLGAHLEGLEAAEAATVVREVRLALPAPVVDYVRLEVEASLPA</sequence>
<dbReference type="PANTHER" id="PTHR43861">
    <property type="entry name" value="TRANS-ACONITATE 2-METHYLTRANSFERASE-RELATED"/>
    <property type="match status" value="1"/>
</dbReference>
<dbReference type="GO" id="GO:0030798">
    <property type="term" value="F:trans-aconitate 2-methyltransferase activity"/>
    <property type="evidence" value="ECO:0007669"/>
    <property type="project" value="UniProtKB-EC"/>
</dbReference>
<evidence type="ECO:0000256" key="1">
    <source>
        <dbReference type="ARBA" id="ARBA00022603"/>
    </source>
</evidence>
<comment type="caution">
    <text evidence="4">The sequence shown here is derived from an EMBL/GenBank/DDBJ whole genome shotgun (WGS) entry which is preliminary data.</text>
</comment>
<proteinExistence type="predicted"/>
<dbReference type="Proteomes" id="UP000544110">
    <property type="component" value="Unassembled WGS sequence"/>
</dbReference>
<dbReference type="GO" id="GO:0032259">
    <property type="term" value="P:methylation"/>
    <property type="evidence" value="ECO:0007669"/>
    <property type="project" value="UniProtKB-KW"/>
</dbReference>
<accession>A0A7Y9RP04</accession>
<gene>
    <name evidence="4" type="ORF">BJ989_000191</name>
</gene>
<evidence type="ECO:0000256" key="2">
    <source>
        <dbReference type="ARBA" id="ARBA00022679"/>
    </source>
</evidence>
<dbReference type="AlphaFoldDB" id="A0A7Y9RP04"/>
<keyword evidence="1 4" id="KW-0489">Methyltransferase</keyword>
<dbReference type="InterPro" id="IPR029063">
    <property type="entry name" value="SAM-dependent_MTases_sf"/>
</dbReference>
<dbReference type="EMBL" id="JACCAC010000001">
    <property type="protein sequence ID" value="NYG53887.1"/>
    <property type="molecule type" value="Genomic_DNA"/>
</dbReference>
<feature type="domain" description="Methyltransferase" evidence="3">
    <location>
        <begin position="39"/>
        <end position="134"/>
    </location>
</feature>
<dbReference type="RefSeq" id="WP_179516625.1">
    <property type="nucleotide sequence ID" value="NZ_JACCAC010000001.1"/>
</dbReference>
<protein>
    <submittedName>
        <fullName evidence="4">Trans-aconitate 2-methyltransferase</fullName>
        <ecNumber evidence="4">2.1.1.144</ecNumber>
    </submittedName>
</protein>
<dbReference type="Pfam" id="PF13649">
    <property type="entry name" value="Methyltransf_25"/>
    <property type="match status" value="1"/>
</dbReference>
<evidence type="ECO:0000313" key="5">
    <source>
        <dbReference type="Proteomes" id="UP000544110"/>
    </source>
</evidence>
<dbReference type="SUPFAM" id="SSF53335">
    <property type="entry name" value="S-adenosyl-L-methionine-dependent methyltransferases"/>
    <property type="match status" value="1"/>
</dbReference>
<keyword evidence="5" id="KW-1185">Reference proteome</keyword>
<evidence type="ECO:0000313" key="4">
    <source>
        <dbReference type="EMBL" id="NYG53887.1"/>
    </source>
</evidence>